<name>A0A4Q6XMD8_9GAMM</name>
<dbReference type="Proteomes" id="UP000292110">
    <property type="component" value="Unassembled WGS sequence"/>
</dbReference>
<dbReference type="AlphaFoldDB" id="A0A4Q6XMD8"/>
<evidence type="ECO:0000313" key="2">
    <source>
        <dbReference type="Proteomes" id="UP000292110"/>
    </source>
</evidence>
<gene>
    <name evidence="1" type="ORF">EXE30_03410</name>
</gene>
<comment type="caution">
    <text evidence="1">The sequence shown here is derived from an EMBL/GenBank/DDBJ whole genome shotgun (WGS) entry which is preliminary data.</text>
</comment>
<reference evidence="1 2" key="1">
    <citation type="submission" date="2019-02" db="EMBL/GenBank/DDBJ databases">
        <title>The draft genome of Acinetobacter halotolerans strain JCM 31009.</title>
        <authorList>
            <person name="Qin J."/>
            <person name="Feng Y."/>
            <person name="Nemec A."/>
            <person name="Zong Z."/>
        </authorList>
    </citation>
    <scope>NUCLEOTIDE SEQUENCE [LARGE SCALE GENOMIC DNA]</scope>
    <source>
        <strain evidence="1 2">JCM 31009</strain>
    </source>
</reference>
<proteinExistence type="predicted"/>
<evidence type="ECO:0000313" key="1">
    <source>
        <dbReference type="EMBL" id="RZF55867.1"/>
    </source>
</evidence>
<protein>
    <submittedName>
        <fullName evidence="1">Uncharacterized protein</fullName>
    </submittedName>
</protein>
<sequence>MPQFLRIAEKVYRNLQEKKDTNNDPIENLNTLIIEIRKEIKGTKLKLLYNFIDFEECLNKPNQECKVQLDISLIPKIKNEDEFILWLAGFIERITTDGKRKAPPPLRSDIPPEFQFNATQKKDKPLLNIREYSKSVEQIDTYFKSEEYTTGLNKEQ</sequence>
<organism evidence="1 2">
    <name type="scientific">Acinetobacter halotolerans</name>
    <dbReference type="NCBI Taxonomy" id="1752076"/>
    <lineage>
        <taxon>Bacteria</taxon>
        <taxon>Pseudomonadati</taxon>
        <taxon>Pseudomonadota</taxon>
        <taxon>Gammaproteobacteria</taxon>
        <taxon>Moraxellales</taxon>
        <taxon>Moraxellaceae</taxon>
        <taxon>Acinetobacter</taxon>
    </lineage>
</organism>
<accession>A0A4Q6XMD8</accession>
<dbReference type="EMBL" id="SGIM01000002">
    <property type="protein sequence ID" value="RZF55867.1"/>
    <property type="molecule type" value="Genomic_DNA"/>
</dbReference>
<dbReference type="RefSeq" id="WP_130161204.1">
    <property type="nucleotide sequence ID" value="NZ_SGIM01000002.1"/>
</dbReference>
<keyword evidence="2" id="KW-1185">Reference proteome</keyword>